<proteinExistence type="inferred from homology"/>
<reference evidence="5" key="1">
    <citation type="submission" date="2025-08" db="UniProtKB">
        <authorList>
            <consortium name="RefSeq"/>
        </authorList>
    </citation>
    <scope>IDENTIFICATION</scope>
    <source>
        <tissue evidence="5">Muscle</tissue>
    </source>
</reference>
<comment type="similarity">
    <text evidence="2">Belongs to the AB hydrolase superfamily.</text>
</comment>
<accession>A0ABM1TS52</accession>
<sequence>MQHLLKSKPIDEISLSSEYVRFRSTIPQKKIVADEHAKKVWTIYDAGPKNITCPLICLPPVSGTADCFFRQITALTARGYRVISLQYPVYWTMKEWITGFLKLIDILGLNKVSIGRVVYQLNCSSSNPFSFK</sequence>
<evidence type="ECO:0000313" key="4">
    <source>
        <dbReference type="Proteomes" id="UP000694941"/>
    </source>
</evidence>
<comment type="subcellular location">
    <subcellularLocation>
        <location evidence="1">Cytoplasm</location>
    </subcellularLocation>
</comment>
<feature type="non-terminal residue" evidence="5">
    <location>
        <position position="132"/>
    </location>
</feature>
<dbReference type="InterPro" id="IPR029058">
    <property type="entry name" value="AB_hydrolase_fold"/>
</dbReference>
<name>A0ABM1TS52_LIMPO</name>
<keyword evidence="3" id="KW-0963">Cytoplasm</keyword>
<evidence type="ECO:0000313" key="5">
    <source>
        <dbReference type="RefSeq" id="XP_022258708.1"/>
    </source>
</evidence>
<dbReference type="SUPFAM" id="SSF53474">
    <property type="entry name" value="alpha/beta-Hydrolases"/>
    <property type="match status" value="1"/>
</dbReference>
<dbReference type="RefSeq" id="XP_022258708.1">
    <property type="nucleotide sequence ID" value="XM_022403000.1"/>
</dbReference>
<dbReference type="Gene3D" id="3.40.50.1820">
    <property type="entry name" value="alpha/beta hydrolase"/>
    <property type="match status" value="1"/>
</dbReference>
<dbReference type="PANTHER" id="PTHR15913">
    <property type="entry name" value="ACID CLUSTER PROTEIN 33"/>
    <property type="match status" value="1"/>
</dbReference>
<dbReference type="Proteomes" id="UP000694941">
    <property type="component" value="Unplaced"/>
</dbReference>
<dbReference type="GeneID" id="111089840"/>
<evidence type="ECO:0000256" key="2">
    <source>
        <dbReference type="ARBA" id="ARBA00008645"/>
    </source>
</evidence>
<keyword evidence="4" id="KW-1185">Reference proteome</keyword>
<organism evidence="4 5">
    <name type="scientific">Limulus polyphemus</name>
    <name type="common">Atlantic horseshoe crab</name>
    <dbReference type="NCBI Taxonomy" id="6850"/>
    <lineage>
        <taxon>Eukaryota</taxon>
        <taxon>Metazoa</taxon>
        <taxon>Ecdysozoa</taxon>
        <taxon>Arthropoda</taxon>
        <taxon>Chelicerata</taxon>
        <taxon>Merostomata</taxon>
        <taxon>Xiphosura</taxon>
        <taxon>Limulidae</taxon>
        <taxon>Limulus</taxon>
    </lineage>
</organism>
<protein>
    <submittedName>
        <fullName evidence="5">Maspardin-like</fullName>
    </submittedName>
</protein>
<dbReference type="PANTHER" id="PTHR15913:SF0">
    <property type="entry name" value="MASPARDIN"/>
    <property type="match status" value="1"/>
</dbReference>
<gene>
    <name evidence="5" type="primary">LOC111089840</name>
</gene>
<dbReference type="InterPro" id="IPR026151">
    <property type="entry name" value="Maspardin"/>
</dbReference>
<evidence type="ECO:0000256" key="3">
    <source>
        <dbReference type="ARBA" id="ARBA00022490"/>
    </source>
</evidence>
<evidence type="ECO:0000256" key="1">
    <source>
        <dbReference type="ARBA" id="ARBA00004496"/>
    </source>
</evidence>